<gene>
    <name evidence="1" type="ORF">T9R20_10580</name>
</gene>
<sequence length="311" mass="33296">MNRDAVLAWVESPLQLLGAAEWAAAYGTTVPVAGRLTPQMSETADLLLSRGARFGEMEPYLGIPWKLLAQHPHWLVGDGFSGQFRLAASILRPRTLTFLDDGAIALPFADTLLQRRPYARPHVAERGLTSRVAPFAAETIARRARARAAHLFTAFDLGRDRITAMGDRGFAVERHGFAWTRATGSASADLGTRVILGSARPIDGRMSRDAYLAWLTEVAAAAPAGAEPATYLPHRRENAEQLDAVRRIPGVAVTAASVPVELILAGATRPLELHTLPSTTSTTLRLVLAGSGSTINGEPVPTADTRAGAER</sequence>
<dbReference type="EMBL" id="CP139779">
    <property type="protein sequence ID" value="WQB69154.1"/>
    <property type="molecule type" value="Genomic_DNA"/>
</dbReference>
<proteinExistence type="predicted"/>
<evidence type="ECO:0000313" key="2">
    <source>
        <dbReference type="Proteomes" id="UP001324533"/>
    </source>
</evidence>
<name>A0ABZ0V7Q9_9MICO</name>
<protein>
    <submittedName>
        <fullName evidence="1">Uncharacterized protein</fullName>
    </submittedName>
</protein>
<organism evidence="1 2">
    <name type="scientific">Microbacterium invictum</name>
    <dbReference type="NCBI Taxonomy" id="515415"/>
    <lineage>
        <taxon>Bacteria</taxon>
        <taxon>Bacillati</taxon>
        <taxon>Actinomycetota</taxon>
        <taxon>Actinomycetes</taxon>
        <taxon>Micrococcales</taxon>
        <taxon>Microbacteriaceae</taxon>
        <taxon>Microbacterium</taxon>
    </lineage>
</organism>
<reference evidence="1 2" key="1">
    <citation type="submission" date="2023-06" db="EMBL/GenBank/DDBJ databases">
        <title>Rock-solubilizing bacteria, Microbacterium invictum, promotes re-establishment of vegetation in rocky wasteland by accelerating rock bio-weathering and reshaping soil bacterial community.</title>
        <authorList>
            <person name="Liu C."/>
        </authorList>
    </citation>
    <scope>NUCLEOTIDE SEQUENCE [LARGE SCALE GENOMIC DNA]</scope>
    <source>
        <strain evidence="1 2">X-18</strain>
    </source>
</reference>
<evidence type="ECO:0000313" key="1">
    <source>
        <dbReference type="EMBL" id="WQB69154.1"/>
    </source>
</evidence>
<keyword evidence="2" id="KW-1185">Reference proteome</keyword>
<accession>A0ABZ0V7Q9</accession>
<dbReference type="RefSeq" id="WP_322409277.1">
    <property type="nucleotide sequence ID" value="NZ_CP139779.1"/>
</dbReference>
<dbReference type="Proteomes" id="UP001324533">
    <property type="component" value="Chromosome"/>
</dbReference>